<keyword evidence="10" id="KW-1185">Reference proteome</keyword>
<dbReference type="Gene3D" id="3.30.460.20">
    <property type="entry name" value="CorA soluble domain-like"/>
    <property type="match status" value="1"/>
</dbReference>
<dbReference type="PANTHER" id="PTHR46494">
    <property type="entry name" value="CORA FAMILY METAL ION TRANSPORTER (EUROFUNG)"/>
    <property type="match status" value="1"/>
</dbReference>
<organism evidence="9 10">
    <name type="scientific">Bacteriovorax antarcticus</name>
    <dbReference type="NCBI Taxonomy" id="3088717"/>
    <lineage>
        <taxon>Bacteria</taxon>
        <taxon>Pseudomonadati</taxon>
        <taxon>Bdellovibrionota</taxon>
        <taxon>Bacteriovoracia</taxon>
        <taxon>Bacteriovoracales</taxon>
        <taxon>Bacteriovoracaceae</taxon>
        <taxon>Bacteriovorax</taxon>
    </lineage>
</organism>
<comment type="caution">
    <text evidence="9">The sequence shown here is derived from an EMBL/GenBank/DDBJ whole genome shotgun (WGS) entry which is preliminary data.</text>
</comment>
<evidence type="ECO:0000256" key="8">
    <source>
        <dbReference type="SAM" id="Phobius"/>
    </source>
</evidence>
<keyword evidence="6 8" id="KW-1133">Transmembrane helix</keyword>
<dbReference type="InterPro" id="IPR002523">
    <property type="entry name" value="MgTranspt_CorA/ZnTranspt_ZntB"/>
</dbReference>
<evidence type="ECO:0000256" key="6">
    <source>
        <dbReference type="ARBA" id="ARBA00022989"/>
    </source>
</evidence>
<keyword evidence="4" id="KW-1003">Cell membrane</keyword>
<keyword evidence="3" id="KW-0813">Transport</keyword>
<evidence type="ECO:0000313" key="10">
    <source>
        <dbReference type="Proteomes" id="UP001302274"/>
    </source>
</evidence>
<name>A0ABU5VQD3_9BACT</name>
<evidence type="ECO:0000256" key="4">
    <source>
        <dbReference type="ARBA" id="ARBA00022475"/>
    </source>
</evidence>
<evidence type="ECO:0000256" key="7">
    <source>
        <dbReference type="ARBA" id="ARBA00023136"/>
    </source>
</evidence>
<dbReference type="SUPFAM" id="SSF144083">
    <property type="entry name" value="Magnesium transport protein CorA, transmembrane region"/>
    <property type="match status" value="1"/>
</dbReference>
<comment type="similarity">
    <text evidence="2">Belongs to the CorA metal ion transporter (MIT) (TC 1.A.35) family.</text>
</comment>
<evidence type="ECO:0000256" key="2">
    <source>
        <dbReference type="ARBA" id="ARBA00009765"/>
    </source>
</evidence>
<evidence type="ECO:0000256" key="5">
    <source>
        <dbReference type="ARBA" id="ARBA00022692"/>
    </source>
</evidence>
<comment type="subcellular location">
    <subcellularLocation>
        <location evidence="1">Cell membrane</location>
        <topology evidence="1">Multi-pass membrane protein</topology>
    </subcellularLocation>
</comment>
<gene>
    <name evidence="9" type="ORF">SHI21_03525</name>
</gene>
<protein>
    <submittedName>
        <fullName evidence="9">CorA family divalent cation transporter</fullName>
    </submittedName>
</protein>
<evidence type="ECO:0000313" key="9">
    <source>
        <dbReference type="EMBL" id="MEA9355251.1"/>
    </source>
</evidence>
<dbReference type="InterPro" id="IPR045863">
    <property type="entry name" value="CorA_TM1_TM2"/>
</dbReference>
<dbReference type="PANTHER" id="PTHR46494:SF1">
    <property type="entry name" value="CORA FAMILY METAL ION TRANSPORTER (EUROFUNG)"/>
    <property type="match status" value="1"/>
</dbReference>
<dbReference type="SUPFAM" id="SSF143865">
    <property type="entry name" value="CorA soluble domain-like"/>
    <property type="match status" value="1"/>
</dbReference>
<dbReference type="Pfam" id="PF01544">
    <property type="entry name" value="CorA"/>
    <property type="match status" value="1"/>
</dbReference>
<evidence type="ECO:0000256" key="1">
    <source>
        <dbReference type="ARBA" id="ARBA00004651"/>
    </source>
</evidence>
<dbReference type="RefSeq" id="WP_323574738.1">
    <property type="nucleotide sequence ID" value="NZ_JAYGJQ010000001.1"/>
</dbReference>
<dbReference type="Proteomes" id="UP001302274">
    <property type="component" value="Unassembled WGS sequence"/>
</dbReference>
<keyword evidence="5 8" id="KW-0812">Transmembrane</keyword>
<dbReference type="Gene3D" id="1.20.58.340">
    <property type="entry name" value="Magnesium transport protein CorA, transmembrane region"/>
    <property type="match status" value="2"/>
</dbReference>
<evidence type="ECO:0000256" key="3">
    <source>
        <dbReference type="ARBA" id="ARBA00022448"/>
    </source>
</evidence>
<keyword evidence="7 8" id="KW-0472">Membrane</keyword>
<reference evidence="9 10" key="1">
    <citation type="submission" date="2023-11" db="EMBL/GenBank/DDBJ databases">
        <title>A Novel Polar Bacteriovorax (B. antarcticus) Isolated from the Biocrust in Antarctica.</title>
        <authorList>
            <person name="Mun W."/>
            <person name="Choi S.Y."/>
            <person name="Mitchell R.J."/>
        </authorList>
    </citation>
    <scope>NUCLEOTIDE SEQUENCE [LARGE SCALE GENOMIC DNA]</scope>
    <source>
        <strain evidence="9 10">PP10</strain>
    </source>
</reference>
<feature type="transmembrane region" description="Helical" evidence="8">
    <location>
        <begin position="271"/>
        <end position="291"/>
    </location>
</feature>
<feature type="transmembrane region" description="Helical" evidence="8">
    <location>
        <begin position="238"/>
        <end position="259"/>
    </location>
</feature>
<sequence length="301" mass="35288">MKKSEHQLQNFRWIDLTGPKRSDLNHLAQELNIPNRILINALDPEHLPKYELLDSAAVIYLRVIDPSKTNAVNIQDLTTKITLIITDDLVMSIHRLDHLFLEELRIESAEKNFTLKDLIKRIITSSLMTFDVPLTTLENRVEIFEENIFENSKNKDIVREGYFLKRKASAIRKILKFSLDILGALQNRPDFVWRDFQGLRENIERNLFYTEDVLENVTGLLNLHISLAAQKTNEVMRVLTVFSIFFLPLNFLAGVYGMNFEYMPELRHPHGYQYVLILMLSISLVIFIWVYKRGWLKRPNS</sequence>
<dbReference type="InterPro" id="IPR045861">
    <property type="entry name" value="CorA_cytoplasmic_dom"/>
</dbReference>
<proteinExistence type="inferred from homology"/>
<dbReference type="EMBL" id="JAYGJQ010000001">
    <property type="protein sequence ID" value="MEA9355251.1"/>
    <property type="molecule type" value="Genomic_DNA"/>
</dbReference>
<accession>A0ABU5VQD3</accession>